<evidence type="ECO:0008006" key="4">
    <source>
        <dbReference type="Google" id="ProtNLM"/>
    </source>
</evidence>
<dbReference type="RefSeq" id="WP_182850158.1">
    <property type="nucleotide sequence ID" value="NZ_AP022213.1"/>
</dbReference>
<evidence type="ECO:0000256" key="1">
    <source>
        <dbReference type="SAM" id="MobiDB-lite"/>
    </source>
</evidence>
<evidence type="ECO:0000313" key="3">
    <source>
        <dbReference type="Proteomes" id="UP000515591"/>
    </source>
</evidence>
<dbReference type="Pfam" id="PF05069">
    <property type="entry name" value="Phage_tail_S"/>
    <property type="match status" value="1"/>
</dbReference>
<protein>
    <recommendedName>
        <fullName evidence="4">Phage virion morphogenesis protein</fullName>
    </recommendedName>
</protein>
<organism evidence="2 3">
    <name type="scientific">Metapseudomonas otitidis</name>
    <dbReference type="NCBI Taxonomy" id="319939"/>
    <lineage>
        <taxon>Bacteria</taxon>
        <taxon>Pseudomonadati</taxon>
        <taxon>Pseudomonadota</taxon>
        <taxon>Gammaproteobacteria</taxon>
        <taxon>Pseudomonadales</taxon>
        <taxon>Pseudomonadaceae</taxon>
        <taxon>Metapseudomonas</taxon>
    </lineage>
</organism>
<feature type="region of interest" description="Disordered" evidence="1">
    <location>
        <begin position="39"/>
        <end position="62"/>
    </location>
</feature>
<dbReference type="Proteomes" id="UP000515591">
    <property type="component" value="Chromosome"/>
</dbReference>
<dbReference type="InterPro" id="IPR006522">
    <property type="entry name" value="Phage_virion_morphogenesis"/>
</dbReference>
<sequence>MTGVALRANLAADPRVARYLDRLAQFDVEPLLEGLGAEVESQTRRRIQSDKASPSGEPWQGWSEAYAETRHSGQSLLQSMGPLLNSISYQVQGDSVLVGSPLIYAATHNFGDPKRGIPQREFLGVEGQDFEDLIGICEDYLEALTNG</sequence>
<dbReference type="NCBIfam" id="TIGR01635">
    <property type="entry name" value="tail_comp_S"/>
    <property type="match status" value="1"/>
</dbReference>
<evidence type="ECO:0000313" key="2">
    <source>
        <dbReference type="EMBL" id="BBT17003.1"/>
    </source>
</evidence>
<dbReference type="EMBL" id="AP022213">
    <property type="protein sequence ID" value="BBT17003.1"/>
    <property type="molecule type" value="Genomic_DNA"/>
</dbReference>
<gene>
    <name evidence="2" type="ORF">WP8S17C03_30520</name>
</gene>
<proteinExistence type="predicted"/>
<name>A0A6S5RPX0_9GAMM</name>
<reference evidence="2 3" key="1">
    <citation type="submission" date="2019-12" db="EMBL/GenBank/DDBJ databases">
        <title>complete genome sequences of Pseudomonas otitidis str. WP8-S17-CRE-03 isolated from wastewater treatment plant effluent.</title>
        <authorList>
            <person name="Sekizuka T."/>
            <person name="Itokawa K."/>
            <person name="Yatsu K."/>
            <person name="Inamine Y."/>
            <person name="Kuroda M."/>
        </authorList>
    </citation>
    <scope>NUCLEOTIDE SEQUENCE [LARGE SCALE GENOMIC DNA]</scope>
    <source>
        <strain evidence="2 3">WP8-S17-CRE-03</strain>
    </source>
</reference>
<dbReference type="AlphaFoldDB" id="A0A6S5RPX0"/>
<accession>A0A6S5RPX0</accession>